<evidence type="ECO:0000256" key="1">
    <source>
        <dbReference type="SAM" id="Phobius"/>
    </source>
</evidence>
<organism evidence="2 3">
    <name type="scientific">Nelumbo nucifera</name>
    <name type="common">Sacred lotus</name>
    <dbReference type="NCBI Taxonomy" id="4432"/>
    <lineage>
        <taxon>Eukaryota</taxon>
        <taxon>Viridiplantae</taxon>
        <taxon>Streptophyta</taxon>
        <taxon>Embryophyta</taxon>
        <taxon>Tracheophyta</taxon>
        <taxon>Spermatophyta</taxon>
        <taxon>Magnoliopsida</taxon>
        <taxon>Proteales</taxon>
        <taxon>Nelumbonaceae</taxon>
        <taxon>Nelumbo</taxon>
    </lineage>
</organism>
<keyword evidence="1" id="KW-1133">Transmembrane helix</keyword>
<feature type="transmembrane region" description="Helical" evidence="1">
    <location>
        <begin position="6"/>
        <end position="27"/>
    </location>
</feature>
<dbReference type="Proteomes" id="UP000607653">
    <property type="component" value="Unassembled WGS sequence"/>
</dbReference>
<dbReference type="AlphaFoldDB" id="A0A822Y6R2"/>
<gene>
    <name evidence="2" type="ORF">HUJ06_026762</name>
</gene>
<dbReference type="PANTHER" id="PTHR37245:SF4">
    <property type="entry name" value="PAMP-INDUCED SECRETED PEPTIDE 1"/>
    <property type="match status" value="1"/>
</dbReference>
<dbReference type="PANTHER" id="PTHR37245">
    <property type="entry name" value="PAMP-INDUCED SECRETED PEPTIDE 1"/>
    <property type="match status" value="1"/>
</dbReference>
<keyword evidence="3" id="KW-1185">Reference proteome</keyword>
<dbReference type="EMBL" id="DUZY01000001">
    <property type="protein sequence ID" value="DAD25298.1"/>
    <property type="molecule type" value="Genomic_DNA"/>
</dbReference>
<evidence type="ECO:0000313" key="3">
    <source>
        <dbReference type="Proteomes" id="UP000607653"/>
    </source>
</evidence>
<comment type="caution">
    <text evidence="2">The sequence shown here is derived from an EMBL/GenBank/DDBJ whole genome shotgun (WGS) entry which is preliminary data.</text>
</comment>
<accession>A0A822Y6R2</accession>
<name>A0A822Y6R2_NELNU</name>
<dbReference type="GO" id="GO:0006952">
    <property type="term" value="P:defense response"/>
    <property type="evidence" value="ECO:0007669"/>
    <property type="project" value="InterPro"/>
</dbReference>
<keyword evidence="1" id="KW-0472">Membrane</keyword>
<evidence type="ECO:0000313" key="2">
    <source>
        <dbReference type="EMBL" id="DAD25298.1"/>
    </source>
</evidence>
<protein>
    <submittedName>
        <fullName evidence="2">Uncharacterized protein</fullName>
    </submittedName>
</protein>
<proteinExistence type="predicted"/>
<dbReference type="InterPro" id="IPR040273">
    <property type="entry name" value="PIP1"/>
</dbReference>
<reference evidence="2 3" key="1">
    <citation type="journal article" date="2020" name="Mol. Biol. Evol.">
        <title>Distinct Expression and Methylation Patterns for Genes with Different Fates following a Single Whole-Genome Duplication in Flowering Plants.</title>
        <authorList>
            <person name="Shi T."/>
            <person name="Rahmani R.S."/>
            <person name="Gugger P.F."/>
            <person name="Wang M."/>
            <person name="Li H."/>
            <person name="Zhang Y."/>
            <person name="Li Z."/>
            <person name="Wang Q."/>
            <person name="Van de Peer Y."/>
            <person name="Marchal K."/>
            <person name="Chen J."/>
        </authorList>
    </citation>
    <scope>NUCLEOTIDE SEQUENCE [LARGE SCALE GENOMIC DNA]</scope>
    <source>
        <tissue evidence="2">Leaf</tissue>
    </source>
</reference>
<keyword evidence="1" id="KW-0812">Transmembrane</keyword>
<sequence>MAINLTTILLIIIDIVFVLVLISGGGAEAARELPGDFAGANHLLTYPSVYEQANSALLCWLGRLSSGQSPGGPGH</sequence>